<evidence type="ECO:0000256" key="1">
    <source>
        <dbReference type="SAM" id="Phobius"/>
    </source>
</evidence>
<dbReference type="InterPro" id="IPR025403">
    <property type="entry name" value="TgpA-like_C"/>
</dbReference>
<accession>A0A3N4YLL0</accession>
<keyword evidence="1" id="KW-0472">Membrane</keyword>
<evidence type="ECO:0000313" key="3">
    <source>
        <dbReference type="EMBL" id="RPF21543.1"/>
    </source>
</evidence>
<evidence type="ECO:0000313" key="4">
    <source>
        <dbReference type="Proteomes" id="UP000280501"/>
    </source>
</evidence>
<name>A0A3N4YLL0_9MICO</name>
<feature type="domain" description="Protein-glutamine gamma-glutamyltransferase-like C-terminal" evidence="2">
    <location>
        <begin position="150"/>
        <end position="218"/>
    </location>
</feature>
<keyword evidence="1" id="KW-0812">Transmembrane</keyword>
<proteinExistence type="predicted"/>
<sequence length="231" mass="23991">MRRPVVATVLVVLVVLAAAATTPWVVSPPDMAAILPSSPAEFPDVPPEPTAAATGVPSENVLDHTARNVIGVVATVLLLVLLAWLGTVLGRRLRDRYAPETDVPRQDPAGANAITVTPDELASQLRDAVQDALAHVDRAGGVPRDAVVAAWVALEGAAATRGAERDPAHTPTEFTTALLAATPAPAADIRTLRGLYQRARFTTRPVSDDDVAAARTALAGIARALDPAGRP</sequence>
<dbReference type="AlphaFoldDB" id="A0A3N4YLL0"/>
<keyword evidence="1" id="KW-1133">Transmembrane helix</keyword>
<feature type="transmembrane region" description="Helical" evidence="1">
    <location>
        <begin position="69"/>
        <end position="89"/>
    </location>
</feature>
<gene>
    <name evidence="3" type="ORF">EDD34_2174</name>
</gene>
<protein>
    <submittedName>
        <fullName evidence="3">Uncharacterized protein DUF4129</fullName>
    </submittedName>
</protein>
<dbReference type="Proteomes" id="UP000280501">
    <property type="component" value="Unassembled WGS sequence"/>
</dbReference>
<dbReference type="OrthoDB" id="5198230at2"/>
<dbReference type="EMBL" id="RKQZ01000001">
    <property type="protein sequence ID" value="RPF21543.1"/>
    <property type="molecule type" value="Genomic_DNA"/>
</dbReference>
<comment type="caution">
    <text evidence="3">The sequence shown here is derived from an EMBL/GenBank/DDBJ whole genome shotgun (WGS) entry which is preliminary data.</text>
</comment>
<organism evidence="3 4">
    <name type="scientific">Myceligenerans xiligouense</name>
    <dbReference type="NCBI Taxonomy" id="253184"/>
    <lineage>
        <taxon>Bacteria</taxon>
        <taxon>Bacillati</taxon>
        <taxon>Actinomycetota</taxon>
        <taxon>Actinomycetes</taxon>
        <taxon>Micrococcales</taxon>
        <taxon>Promicromonosporaceae</taxon>
        <taxon>Myceligenerans</taxon>
    </lineage>
</organism>
<evidence type="ECO:0000259" key="2">
    <source>
        <dbReference type="Pfam" id="PF13559"/>
    </source>
</evidence>
<reference evidence="3 4" key="1">
    <citation type="submission" date="2018-11" db="EMBL/GenBank/DDBJ databases">
        <title>Sequencing the genomes of 1000 actinobacteria strains.</title>
        <authorList>
            <person name="Klenk H.-P."/>
        </authorList>
    </citation>
    <scope>NUCLEOTIDE SEQUENCE [LARGE SCALE GENOMIC DNA]</scope>
    <source>
        <strain evidence="3 4">DSM 15700</strain>
    </source>
</reference>
<keyword evidence="4" id="KW-1185">Reference proteome</keyword>
<dbReference type="Pfam" id="PF13559">
    <property type="entry name" value="DUF4129"/>
    <property type="match status" value="1"/>
</dbReference>